<dbReference type="Proteomes" id="UP000541444">
    <property type="component" value="Unassembled WGS sequence"/>
</dbReference>
<accession>A0A7J7NRN2</accession>
<proteinExistence type="predicted"/>
<dbReference type="EMBL" id="JACGCM010000622">
    <property type="protein sequence ID" value="KAF6169855.1"/>
    <property type="molecule type" value="Genomic_DNA"/>
</dbReference>
<keyword evidence="1" id="KW-0472">Membrane</keyword>
<organism evidence="2 3">
    <name type="scientific">Kingdonia uniflora</name>
    <dbReference type="NCBI Taxonomy" id="39325"/>
    <lineage>
        <taxon>Eukaryota</taxon>
        <taxon>Viridiplantae</taxon>
        <taxon>Streptophyta</taxon>
        <taxon>Embryophyta</taxon>
        <taxon>Tracheophyta</taxon>
        <taxon>Spermatophyta</taxon>
        <taxon>Magnoliopsida</taxon>
        <taxon>Ranunculales</taxon>
        <taxon>Circaeasteraceae</taxon>
        <taxon>Kingdonia</taxon>
    </lineage>
</organism>
<evidence type="ECO:0000313" key="3">
    <source>
        <dbReference type="Proteomes" id="UP000541444"/>
    </source>
</evidence>
<keyword evidence="3" id="KW-1185">Reference proteome</keyword>
<gene>
    <name evidence="2" type="ORF">GIB67_034247</name>
</gene>
<keyword evidence="1" id="KW-1133">Transmembrane helix</keyword>
<comment type="caution">
    <text evidence="2">The sequence shown here is derived from an EMBL/GenBank/DDBJ whole genome shotgun (WGS) entry which is preliminary data.</text>
</comment>
<feature type="transmembrane region" description="Helical" evidence="1">
    <location>
        <begin position="98"/>
        <end position="120"/>
    </location>
</feature>
<dbReference type="AlphaFoldDB" id="A0A7J7NRN2"/>
<reference evidence="2 3" key="1">
    <citation type="journal article" date="2020" name="IScience">
        <title>Genome Sequencing of the Endangered Kingdonia uniflora (Circaeasteraceae, Ranunculales) Reveals Potential Mechanisms of Evolutionary Specialization.</title>
        <authorList>
            <person name="Sun Y."/>
            <person name="Deng T."/>
            <person name="Zhang A."/>
            <person name="Moore M.J."/>
            <person name="Landis J.B."/>
            <person name="Lin N."/>
            <person name="Zhang H."/>
            <person name="Zhang X."/>
            <person name="Huang J."/>
            <person name="Zhang X."/>
            <person name="Sun H."/>
            <person name="Wang H."/>
        </authorList>
    </citation>
    <scope>NUCLEOTIDE SEQUENCE [LARGE SCALE GENOMIC DNA]</scope>
    <source>
        <strain evidence="2">TB1705</strain>
        <tissue evidence="2">Leaf</tissue>
    </source>
</reference>
<sequence>MLTGLKFGIGCKLLYDEGYSKLEEAEKIFPGITSTDIRYGNITLAYLKTWKEPLNPRLNNCDPQMDIAYARVFIAYMMGSLFFSNGSTSLRAGYLVALTYYDIICTSSFDWGMPIMATLYRGLDEVSVLKDGKMKKLISGFYAMLEFWFFEYCWVVMYLVKVQDYGVQATGDQHDMGWFMNMAGMSDQRRRIPISVMQVPYPCPPTYSIDELWHQSQGMRHAAYEDSRQLVDCKSELEGELGRVHEVIRETS</sequence>
<protein>
    <recommendedName>
        <fullName evidence="4">Aminotransferase-like plant mobile domain-containing protein</fullName>
    </recommendedName>
</protein>
<keyword evidence="1" id="KW-0812">Transmembrane</keyword>
<name>A0A7J7NRN2_9MAGN</name>
<feature type="transmembrane region" description="Helical" evidence="1">
    <location>
        <begin position="141"/>
        <end position="160"/>
    </location>
</feature>
<evidence type="ECO:0000313" key="2">
    <source>
        <dbReference type="EMBL" id="KAF6169855.1"/>
    </source>
</evidence>
<evidence type="ECO:0000256" key="1">
    <source>
        <dbReference type="SAM" id="Phobius"/>
    </source>
</evidence>
<evidence type="ECO:0008006" key="4">
    <source>
        <dbReference type="Google" id="ProtNLM"/>
    </source>
</evidence>
<feature type="transmembrane region" description="Helical" evidence="1">
    <location>
        <begin position="67"/>
        <end position="86"/>
    </location>
</feature>